<proteinExistence type="predicted"/>
<gene>
    <name evidence="3" type="ORF">VP01_3881g1</name>
</gene>
<dbReference type="AlphaFoldDB" id="A0A0L6UUT3"/>
<evidence type="ECO:0000313" key="4">
    <source>
        <dbReference type="Proteomes" id="UP000037035"/>
    </source>
</evidence>
<keyword evidence="2" id="KW-0812">Transmembrane</keyword>
<accession>A0A0L6UUT3</accession>
<keyword evidence="2" id="KW-1133">Transmembrane helix</keyword>
<evidence type="ECO:0000313" key="3">
    <source>
        <dbReference type="EMBL" id="KNZ51625.1"/>
    </source>
</evidence>
<keyword evidence="2" id="KW-0472">Membrane</keyword>
<feature type="transmembrane region" description="Helical" evidence="2">
    <location>
        <begin position="337"/>
        <end position="361"/>
    </location>
</feature>
<evidence type="ECO:0000256" key="2">
    <source>
        <dbReference type="SAM" id="Phobius"/>
    </source>
</evidence>
<reference evidence="3 4" key="1">
    <citation type="submission" date="2015-08" db="EMBL/GenBank/DDBJ databases">
        <title>Next Generation Sequencing and Analysis of the Genome of Puccinia sorghi L Schw, the Causal Agent of Maize Common Rust.</title>
        <authorList>
            <person name="Rochi L."/>
            <person name="Burguener G."/>
            <person name="Darino M."/>
            <person name="Turjanski A."/>
            <person name="Kreff E."/>
            <person name="Dieguez M.J."/>
            <person name="Sacco F."/>
        </authorList>
    </citation>
    <scope>NUCLEOTIDE SEQUENCE [LARGE SCALE GENOMIC DNA]</scope>
    <source>
        <strain evidence="3 4">RO10H11247</strain>
    </source>
</reference>
<comment type="caution">
    <text evidence="3">The sequence shown here is derived from an EMBL/GenBank/DDBJ whole genome shotgun (WGS) entry which is preliminary data.</text>
</comment>
<evidence type="ECO:0000256" key="1">
    <source>
        <dbReference type="SAM" id="MobiDB-lite"/>
    </source>
</evidence>
<dbReference type="EMBL" id="LAVV01008925">
    <property type="protein sequence ID" value="KNZ51625.1"/>
    <property type="molecule type" value="Genomic_DNA"/>
</dbReference>
<dbReference type="VEuPathDB" id="FungiDB:VP01_3881g1"/>
<feature type="compositionally biased region" description="Polar residues" evidence="1">
    <location>
        <begin position="130"/>
        <end position="141"/>
    </location>
</feature>
<sequence>MISSETDNLNFFHQDSARFTVQQGALSLGFWVPLLKRFVLWKLTKLSFTQANIFLEGWACNPKKLQLNFGGCNRCVWCTSPPPETKSETEEIMQPLSPFRSATKIKILGWTCWKPTPNYHHNRPHRKKCSPTTPKKTQNSLLHKKWPPETNYSNGKWKPLKNEKKWKKMRKKNWCCGAHGHFGKVSGFQKYIKNVDHEYGKQLVKYSVMKAIQKSGCPPPPDGKFEDLEEMIEVTLQKKLAQLPAVDMEKVPGSFCFYSNHSPKMIQPSFDAQSLCILHIHCSHCSKKITYANSCSLDGSLAGACWISTAGNNGYAICIRRSGMYKYNIFKCDWYDLLIYFSLFFYFFTIFFLYFFSILNWGGSADQNQRKHNPCNNPKFTHFLGSPFSCVVYFPKKKGFWKFSVSIARPLFIL</sequence>
<name>A0A0L6UUT3_9BASI</name>
<dbReference type="Proteomes" id="UP000037035">
    <property type="component" value="Unassembled WGS sequence"/>
</dbReference>
<keyword evidence="4" id="KW-1185">Reference proteome</keyword>
<protein>
    <submittedName>
        <fullName evidence="3">Uncharacterized protein</fullName>
    </submittedName>
</protein>
<feature type="region of interest" description="Disordered" evidence="1">
    <location>
        <begin position="123"/>
        <end position="145"/>
    </location>
</feature>
<organism evidence="3 4">
    <name type="scientific">Puccinia sorghi</name>
    <dbReference type="NCBI Taxonomy" id="27349"/>
    <lineage>
        <taxon>Eukaryota</taxon>
        <taxon>Fungi</taxon>
        <taxon>Dikarya</taxon>
        <taxon>Basidiomycota</taxon>
        <taxon>Pucciniomycotina</taxon>
        <taxon>Pucciniomycetes</taxon>
        <taxon>Pucciniales</taxon>
        <taxon>Pucciniaceae</taxon>
        <taxon>Puccinia</taxon>
    </lineage>
</organism>